<feature type="compositionally biased region" description="Polar residues" evidence="6">
    <location>
        <begin position="282"/>
        <end position="293"/>
    </location>
</feature>
<dbReference type="AlphaFoldDB" id="A0A409VAZ8"/>
<feature type="region of interest" description="Disordered" evidence="6">
    <location>
        <begin position="166"/>
        <end position="191"/>
    </location>
</feature>
<comment type="caution">
    <text evidence="8">The sequence shown here is derived from an EMBL/GenBank/DDBJ whole genome shotgun (WGS) entry which is preliminary data.</text>
</comment>
<protein>
    <submittedName>
        <fullName evidence="8">Uncharacterized protein</fullName>
    </submittedName>
</protein>
<feature type="transmembrane region" description="Helical" evidence="7">
    <location>
        <begin position="49"/>
        <end position="70"/>
    </location>
</feature>
<dbReference type="InterPro" id="IPR007014">
    <property type="entry name" value="FUN14"/>
</dbReference>
<feature type="compositionally biased region" description="Polar residues" evidence="6">
    <location>
        <begin position="177"/>
        <end position="191"/>
    </location>
</feature>
<feature type="compositionally biased region" description="Low complexity" evidence="6">
    <location>
        <begin position="361"/>
        <end position="371"/>
    </location>
</feature>
<keyword evidence="3 7" id="KW-0812">Transmembrane</keyword>
<feature type="region of interest" description="Disordered" evidence="6">
    <location>
        <begin position="351"/>
        <end position="481"/>
    </location>
</feature>
<name>A0A409VAZ8_9AGAR</name>
<feature type="transmembrane region" description="Helical" evidence="7">
    <location>
        <begin position="120"/>
        <end position="145"/>
    </location>
</feature>
<comment type="similarity">
    <text evidence="2">Belongs to the FUN14 family.</text>
</comment>
<sequence length="857" mass="93920">MPNARIWRAFRITRLCVYVIATLLSIALAAIYAVLLIRGWTSFLAGQRAIMLVLLLIYAISAIVNYLMILIPFRIWLDGAPVAVLLIFQVGGTVTFSLFYPGFPCHNLADVSTCKRVEMAAIFGGWSLAGFLLIYAFALSAMCYVPAPSTRRLMLIEDGPLTSQHEKEVYSEKAQKRLSQTSTGSEGSVYSQSSFSVTRSPAFPSPSYKTGYPASPVDVVQVQLPPPYYRPGSPGSIHSSTHSTVSDIRESTRQRYYQSGLMPAPAPRFPPGLVAPPPPESLSRQTTTSSIRSAMSGRSGPRTGQQQPRTVQFAMPTVNEFYEYPAVSFNRAHQFDPNRMVRSPLPAWNGYNIPPGPQPQSRPLLLSPDRSAYTTSPNPGYQRRSPPPSIRGYSPPVPQQPLPDPPTLPMSFNRSVPASRPQAISISSQEQQRLIPSPLLPSLQIPVGGRQSPARVPSRAGSSSSVPRSPSPQDTSFPYGFPDRQQFAVLPAHPRLPPRTGSAMGMRPENGPGAKVMLYNPTAAGRKRDHRRSFSDSRAWTQLNNERNVAIDQWRQHAIHGSGRFSAVRNMATVSRSGFTGKPNIPPSYWGKGVFVAGLSSVVLEYYTRIPLKLTSVQVPKSKPVGPTTSGPSDGELPPPPVSSVSLYELGFGTVAGICAGVFVKKGAKMAAWFMGGIFVLLQYLRAQSFVRVDWKAIGSRFENLFHSTDAAGNKKPPTIMSLWSWLVEFLTADFQPRASFLSGFVLGLFNRLSSLKIMGRRAKNKQAAPAPIEPKESFKKLGKRKAESNDIDDEKPSARPAKKIKDSNAKSKVTKKGEGKSVKSKGKPKKEEIASDDGSEGWEDVEDDEEMQTHSR</sequence>
<dbReference type="GO" id="GO:0016020">
    <property type="term" value="C:membrane"/>
    <property type="evidence" value="ECO:0007669"/>
    <property type="project" value="UniProtKB-SubCell"/>
</dbReference>
<evidence type="ECO:0000313" key="8">
    <source>
        <dbReference type="EMBL" id="PPQ64106.1"/>
    </source>
</evidence>
<evidence type="ECO:0000256" key="5">
    <source>
        <dbReference type="ARBA" id="ARBA00023136"/>
    </source>
</evidence>
<evidence type="ECO:0000256" key="3">
    <source>
        <dbReference type="ARBA" id="ARBA00022692"/>
    </source>
</evidence>
<dbReference type="EMBL" id="NHTK01006096">
    <property type="protein sequence ID" value="PPQ64106.1"/>
    <property type="molecule type" value="Genomic_DNA"/>
</dbReference>
<evidence type="ECO:0000256" key="6">
    <source>
        <dbReference type="SAM" id="MobiDB-lite"/>
    </source>
</evidence>
<feature type="region of interest" description="Disordered" evidence="6">
    <location>
        <begin position="620"/>
        <end position="639"/>
    </location>
</feature>
<dbReference type="PANTHER" id="PTHR21346">
    <property type="entry name" value="FUN14 DOMAIN CONTAINING"/>
    <property type="match status" value="1"/>
</dbReference>
<keyword evidence="4 7" id="KW-1133">Transmembrane helix</keyword>
<feature type="compositionally biased region" description="Acidic residues" evidence="6">
    <location>
        <begin position="835"/>
        <end position="851"/>
    </location>
</feature>
<evidence type="ECO:0000256" key="1">
    <source>
        <dbReference type="ARBA" id="ARBA00004370"/>
    </source>
</evidence>
<feature type="transmembrane region" description="Helical" evidence="7">
    <location>
        <begin position="82"/>
        <end position="100"/>
    </location>
</feature>
<dbReference type="InParanoid" id="A0A409VAZ8"/>
<feature type="compositionally biased region" description="Basic and acidic residues" evidence="6">
    <location>
        <begin position="774"/>
        <end position="789"/>
    </location>
</feature>
<evidence type="ECO:0000256" key="2">
    <source>
        <dbReference type="ARBA" id="ARBA00009160"/>
    </source>
</evidence>
<feature type="compositionally biased region" description="Basic and acidic residues" evidence="6">
    <location>
        <begin position="804"/>
        <end position="822"/>
    </location>
</feature>
<dbReference type="OrthoDB" id="163794at2759"/>
<feature type="region of interest" description="Disordered" evidence="6">
    <location>
        <begin position="261"/>
        <end position="309"/>
    </location>
</feature>
<evidence type="ECO:0000256" key="4">
    <source>
        <dbReference type="ARBA" id="ARBA00022989"/>
    </source>
</evidence>
<keyword evidence="5 7" id="KW-0472">Membrane</keyword>
<dbReference type="PANTHER" id="PTHR21346:SF10">
    <property type="entry name" value="TRANSMEMBRANE PROTEIN"/>
    <property type="match status" value="1"/>
</dbReference>
<proteinExistence type="inferred from homology"/>
<keyword evidence="9" id="KW-1185">Reference proteome</keyword>
<evidence type="ECO:0000256" key="7">
    <source>
        <dbReference type="SAM" id="Phobius"/>
    </source>
</evidence>
<feature type="compositionally biased region" description="Pro residues" evidence="6">
    <location>
        <begin position="264"/>
        <end position="280"/>
    </location>
</feature>
<organism evidence="8 9">
    <name type="scientific">Panaeolus cyanescens</name>
    <dbReference type="NCBI Taxonomy" id="181874"/>
    <lineage>
        <taxon>Eukaryota</taxon>
        <taxon>Fungi</taxon>
        <taxon>Dikarya</taxon>
        <taxon>Basidiomycota</taxon>
        <taxon>Agaricomycotina</taxon>
        <taxon>Agaricomycetes</taxon>
        <taxon>Agaricomycetidae</taxon>
        <taxon>Agaricales</taxon>
        <taxon>Agaricineae</taxon>
        <taxon>Galeropsidaceae</taxon>
        <taxon>Panaeolus</taxon>
    </lineage>
</organism>
<feature type="compositionally biased region" description="Low complexity" evidence="6">
    <location>
        <begin position="434"/>
        <end position="472"/>
    </location>
</feature>
<feature type="transmembrane region" description="Helical" evidence="7">
    <location>
        <begin position="12"/>
        <end position="37"/>
    </location>
</feature>
<reference evidence="8 9" key="1">
    <citation type="journal article" date="2018" name="Evol. Lett.">
        <title>Horizontal gene cluster transfer increased hallucinogenic mushroom diversity.</title>
        <authorList>
            <person name="Reynolds H.T."/>
            <person name="Vijayakumar V."/>
            <person name="Gluck-Thaler E."/>
            <person name="Korotkin H.B."/>
            <person name="Matheny P.B."/>
            <person name="Slot J.C."/>
        </authorList>
    </citation>
    <scope>NUCLEOTIDE SEQUENCE [LARGE SCALE GENOMIC DNA]</scope>
    <source>
        <strain evidence="8 9">2629</strain>
    </source>
</reference>
<feature type="compositionally biased region" description="Basic and acidic residues" evidence="6">
    <location>
        <begin position="166"/>
        <end position="175"/>
    </location>
</feature>
<comment type="subcellular location">
    <subcellularLocation>
        <location evidence="1">Membrane</location>
    </subcellularLocation>
</comment>
<evidence type="ECO:0000313" key="9">
    <source>
        <dbReference type="Proteomes" id="UP000284842"/>
    </source>
</evidence>
<dbReference type="STRING" id="181874.A0A409VAZ8"/>
<dbReference type="Pfam" id="PF04930">
    <property type="entry name" value="FUN14"/>
    <property type="match status" value="1"/>
</dbReference>
<feature type="compositionally biased region" description="Pro residues" evidence="6">
    <location>
        <begin position="385"/>
        <end position="408"/>
    </location>
</feature>
<gene>
    <name evidence="8" type="ORF">CVT24_008923</name>
</gene>
<feature type="region of interest" description="Disordered" evidence="6">
    <location>
        <begin position="764"/>
        <end position="857"/>
    </location>
</feature>
<accession>A0A409VAZ8</accession>
<dbReference type="Proteomes" id="UP000284842">
    <property type="component" value="Unassembled WGS sequence"/>
</dbReference>
<feature type="compositionally biased region" description="Polar residues" evidence="6">
    <location>
        <begin position="410"/>
        <end position="432"/>
    </location>
</feature>